<feature type="domain" description="AMP-dependent synthetase/ligase" evidence="5">
    <location>
        <begin position="454"/>
        <end position="777"/>
    </location>
</feature>
<dbReference type="InterPro" id="IPR000873">
    <property type="entry name" value="AMP-dep_synth/lig_dom"/>
</dbReference>
<dbReference type="SUPFAM" id="SSF53474">
    <property type="entry name" value="alpha/beta-Hydrolases"/>
    <property type="match status" value="1"/>
</dbReference>
<dbReference type="PANTHER" id="PTHR43107">
    <property type="entry name" value="LONG-CHAIN FATTY ACID TRANSPORT PROTEIN"/>
    <property type="match status" value="1"/>
</dbReference>
<dbReference type="InterPro" id="IPR045851">
    <property type="entry name" value="AMP-bd_C_sf"/>
</dbReference>
<dbReference type="Pfam" id="PF00501">
    <property type="entry name" value="AMP-binding"/>
    <property type="match status" value="1"/>
</dbReference>
<dbReference type="NCBIfam" id="NF005898">
    <property type="entry name" value="PRK07868.1"/>
    <property type="match status" value="1"/>
</dbReference>
<proteinExistence type="inferred from homology"/>
<reference evidence="6" key="1">
    <citation type="submission" date="2022-05" db="EMBL/GenBank/DDBJ databases">
        <title>Jatrophihabitans sp. SB3-54 whole genome sequence.</title>
        <authorList>
            <person name="Suh M.K."/>
            <person name="Eom M.K."/>
            <person name="Kim J.S."/>
            <person name="Kim H.S."/>
            <person name="Do H.E."/>
            <person name="Shin Y.K."/>
            <person name="Lee J.-S."/>
        </authorList>
    </citation>
    <scope>NUCLEOTIDE SEQUENCE</scope>
    <source>
        <strain evidence="6">SB3-54</strain>
    </source>
</reference>
<evidence type="ECO:0000256" key="1">
    <source>
        <dbReference type="ARBA" id="ARBA00006432"/>
    </source>
</evidence>
<keyword evidence="3" id="KW-0547">Nucleotide-binding</keyword>
<evidence type="ECO:0000259" key="5">
    <source>
        <dbReference type="Pfam" id="PF00501"/>
    </source>
</evidence>
<comment type="similarity">
    <text evidence="1">Belongs to the ATP-dependent AMP-binding enzyme family.</text>
</comment>
<name>A0ABY7K1U5_9ACTN</name>
<evidence type="ECO:0000256" key="4">
    <source>
        <dbReference type="ARBA" id="ARBA00022840"/>
    </source>
</evidence>
<protein>
    <submittedName>
        <fullName evidence="6">AMP-binding protein</fullName>
    </submittedName>
</protein>
<evidence type="ECO:0000256" key="3">
    <source>
        <dbReference type="ARBA" id="ARBA00022741"/>
    </source>
</evidence>
<sequence length="979" mass="104374">MATNEDEQRPHRPGLPDPVRLARRVSATVRNAAEVVRFGGLQTGERPSDYAIAAEQPNYRLRHYFADDARGAPVLLVPPLMMAAEVWDVSPDTSAVAALHERGCDPWVIDFGDPGHEPGGLQRTLTDHVLALSDAIDRVVAAAGRAVVLGGYSQGGMFCYQAAAYRRGNGIDSLVAFGSPVDTTAPLPIPVSPEVARRLANSLVDSGVLRLVSLPRWATRVGFMLLSPMKTVQGRVQFLLALHDREALLPRERQRQFLDTGAWTAYSGPAIAELLDQFVTHNRMLEGGFLIDRRLVTLADIDVPVLSVVGAADTIGHPDSVRAIARAAPRADVYELTLPTGHFGLVVGSTASSITWPAVADWIAWRSGAAGLPANIVPADQVPDRPALRPGAGAQALAQAAELGIGAGRVIVGTVLHAARAARDVLSEAPAQLPRLARIEGLDPTTRISLGLLLDEQARRRPGDALFLFGDRAYRNSGVKRRIDSVVKGLVGVGVRQGDRVGVLMHTRPSAFTVVAALSRLGATAVLLRPDGDLVREARLGAVSRVISDPEHAGRAGAVAGVTWCVLGGGPGARELPPDVLDLERIDPDQVELPAWFEANPHRAADVAFVLFNGEARGTRAVQITNRRWAMSALGTASAAALRPGDTVYSTTPIHHASALLMSVGGAVAGGARFAMATDGSPRTFWDEVRRYGATHVAYTWTSLHDITLAPPNPAERHHPIRMFMGSGMPRNLWHRVVERFPGVRVLEFYAAADSEVILANLTGQKPGSMGRPLPGTADVTIAAFDLSAHGLVRDAAGLGRECGVDEVGLLLARVDPSEPAEQPVLRGVFEPGDAWRSTADLFLRDEQGELWLAGAVTDIVPTAAGPVLPAGTRFCLGTIPAVDLIVAYGVPSGDAQALVAAVTLRPGTALAAGDLDRAVERLPRGQRPAYVQVVASIPVTTWHRPIWRTLQARGIPKPGRGRTVFALDDARTHYERIT</sequence>
<accession>A0ABY7K1U5</accession>
<gene>
    <name evidence="6" type="ORF">M6B22_08605</name>
</gene>
<dbReference type="RefSeq" id="WP_269445354.1">
    <property type="nucleotide sequence ID" value="NZ_CP097463.1"/>
</dbReference>
<evidence type="ECO:0000313" key="6">
    <source>
        <dbReference type="EMBL" id="WAX58811.1"/>
    </source>
</evidence>
<keyword evidence="4" id="KW-0067">ATP-binding</keyword>
<evidence type="ECO:0000313" key="7">
    <source>
        <dbReference type="Proteomes" id="UP001164693"/>
    </source>
</evidence>
<dbReference type="InterPro" id="IPR029058">
    <property type="entry name" value="AB_hydrolase_fold"/>
</dbReference>
<dbReference type="Gene3D" id="3.40.50.1820">
    <property type="entry name" value="alpha/beta hydrolase"/>
    <property type="match status" value="1"/>
</dbReference>
<evidence type="ECO:0000256" key="2">
    <source>
        <dbReference type="ARBA" id="ARBA00022598"/>
    </source>
</evidence>
<dbReference type="Proteomes" id="UP001164693">
    <property type="component" value="Chromosome"/>
</dbReference>
<dbReference type="Gene3D" id="3.30.300.30">
    <property type="match status" value="1"/>
</dbReference>
<dbReference type="InterPro" id="IPR042099">
    <property type="entry name" value="ANL_N_sf"/>
</dbReference>
<organism evidence="6 7">
    <name type="scientific">Jatrophihabitans cynanchi</name>
    <dbReference type="NCBI Taxonomy" id="2944128"/>
    <lineage>
        <taxon>Bacteria</taxon>
        <taxon>Bacillati</taxon>
        <taxon>Actinomycetota</taxon>
        <taxon>Actinomycetes</taxon>
        <taxon>Jatrophihabitantales</taxon>
        <taxon>Jatrophihabitantaceae</taxon>
        <taxon>Jatrophihabitans</taxon>
    </lineage>
</organism>
<keyword evidence="2" id="KW-0436">Ligase</keyword>
<dbReference type="EMBL" id="CP097463">
    <property type="protein sequence ID" value="WAX58811.1"/>
    <property type="molecule type" value="Genomic_DNA"/>
</dbReference>
<dbReference type="SUPFAM" id="SSF56801">
    <property type="entry name" value="Acetyl-CoA synthetase-like"/>
    <property type="match status" value="1"/>
</dbReference>
<keyword evidence="7" id="KW-1185">Reference proteome</keyword>
<dbReference type="PANTHER" id="PTHR43107:SF15">
    <property type="entry name" value="FATTY ACID TRANSPORT PROTEIN 3, ISOFORM A"/>
    <property type="match status" value="1"/>
</dbReference>
<dbReference type="Gene3D" id="3.40.50.12780">
    <property type="entry name" value="N-terminal domain of ligase-like"/>
    <property type="match status" value="1"/>
</dbReference>